<proteinExistence type="predicted"/>
<name>A0A2J6RP95_HYAVF</name>
<feature type="domain" description="Heterokaryon incompatibility" evidence="1">
    <location>
        <begin position="35"/>
        <end position="190"/>
    </location>
</feature>
<accession>A0A2J6RP95</accession>
<gene>
    <name evidence="2" type="ORF">L207DRAFT_488083</name>
</gene>
<dbReference type="OrthoDB" id="5362512at2759"/>
<evidence type="ECO:0000313" key="2">
    <source>
        <dbReference type="EMBL" id="PMD40341.1"/>
    </source>
</evidence>
<sequence length="338" mass="38187">MGWHPSRLISIAGGVEDDPTVHLCDSSGIAPGAVYTTLSHCWGPDPAAVGITTTIKNIDQMKTSIPWKELSKTFQDAIKITAKLGIQYLWIDSLCIIQESKDDWEKEAGQMQDVYSNSFLNIAATGAPDGRVGCLFDRSPVFSKSTGITLSWDMNDKPSTYFPLVFVSQPELQETFTQEPLNNRAWVMQERILSPRMLNFTRHQMVWECNSKFIFEALPKPSRDDRTIPEIKMLSLVKESESLDRNSGWAVDQYNRDLHGFWWKVVALYAETSLTKNSDKLVAISGVATRLAALMSDNYCWGLWEKTLSRDLLWTPTRKVDPSVRLDPTIAPSWSWAS</sequence>
<dbReference type="InterPro" id="IPR010730">
    <property type="entry name" value="HET"/>
</dbReference>
<dbReference type="EMBL" id="KZ613945">
    <property type="protein sequence ID" value="PMD40341.1"/>
    <property type="molecule type" value="Genomic_DNA"/>
</dbReference>
<dbReference type="PANTHER" id="PTHR33112:SF10">
    <property type="entry name" value="TOL"/>
    <property type="match status" value="1"/>
</dbReference>
<reference evidence="2 3" key="1">
    <citation type="submission" date="2016-04" db="EMBL/GenBank/DDBJ databases">
        <title>A degradative enzymes factory behind the ericoid mycorrhizal symbiosis.</title>
        <authorList>
            <consortium name="DOE Joint Genome Institute"/>
            <person name="Martino E."/>
            <person name="Morin E."/>
            <person name="Grelet G."/>
            <person name="Kuo A."/>
            <person name="Kohler A."/>
            <person name="Daghino S."/>
            <person name="Barry K."/>
            <person name="Choi C."/>
            <person name="Cichocki N."/>
            <person name="Clum A."/>
            <person name="Copeland A."/>
            <person name="Hainaut M."/>
            <person name="Haridas S."/>
            <person name="Labutti K."/>
            <person name="Lindquist E."/>
            <person name="Lipzen A."/>
            <person name="Khouja H.-R."/>
            <person name="Murat C."/>
            <person name="Ohm R."/>
            <person name="Olson A."/>
            <person name="Spatafora J."/>
            <person name="Veneault-Fourrey C."/>
            <person name="Henrissat B."/>
            <person name="Grigoriev I."/>
            <person name="Martin F."/>
            <person name="Perotto S."/>
        </authorList>
    </citation>
    <scope>NUCLEOTIDE SEQUENCE [LARGE SCALE GENOMIC DNA]</scope>
    <source>
        <strain evidence="2 3">F</strain>
    </source>
</reference>
<organism evidence="2 3">
    <name type="scientific">Hyaloscypha variabilis (strain UAMH 11265 / GT02V1 / F)</name>
    <name type="common">Meliniomyces variabilis</name>
    <dbReference type="NCBI Taxonomy" id="1149755"/>
    <lineage>
        <taxon>Eukaryota</taxon>
        <taxon>Fungi</taxon>
        <taxon>Dikarya</taxon>
        <taxon>Ascomycota</taxon>
        <taxon>Pezizomycotina</taxon>
        <taxon>Leotiomycetes</taxon>
        <taxon>Helotiales</taxon>
        <taxon>Hyaloscyphaceae</taxon>
        <taxon>Hyaloscypha</taxon>
        <taxon>Hyaloscypha variabilis</taxon>
    </lineage>
</organism>
<protein>
    <submittedName>
        <fullName evidence="2">HET-domain-containing protein</fullName>
    </submittedName>
</protein>
<dbReference type="Proteomes" id="UP000235786">
    <property type="component" value="Unassembled WGS sequence"/>
</dbReference>
<dbReference type="PANTHER" id="PTHR33112">
    <property type="entry name" value="DOMAIN PROTEIN, PUTATIVE-RELATED"/>
    <property type="match status" value="1"/>
</dbReference>
<keyword evidence="3" id="KW-1185">Reference proteome</keyword>
<dbReference type="AlphaFoldDB" id="A0A2J6RP95"/>
<feature type="non-terminal residue" evidence="2">
    <location>
        <position position="338"/>
    </location>
</feature>
<dbReference type="Pfam" id="PF06985">
    <property type="entry name" value="HET"/>
    <property type="match status" value="1"/>
</dbReference>
<evidence type="ECO:0000259" key="1">
    <source>
        <dbReference type="Pfam" id="PF06985"/>
    </source>
</evidence>
<evidence type="ECO:0000313" key="3">
    <source>
        <dbReference type="Proteomes" id="UP000235786"/>
    </source>
</evidence>